<evidence type="ECO:0000256" key="3">
    <source>
        <dbReference type="ARBA" id="ARBA00022833"/>
    </source>
</evidence>
<dbReference type="InterPro" id="IPR018253">
    <property type="entry name" value="DnaJ_domain_CS"/>
</dbReference>
<dbReference type="SUPFAM" id="SSF46565">
    <property type="entry name" value="Chaperone J-domain"/>
    <property type="match status" value="1"/>
</dbReference>
<dbReference type="GO" id="GO:0008270">
    <property type="term" value="F:zinc ion binding"/>
    <property type="evidence" value="ECO:0007669"/>
    <property type="project" value="UniProtKB-KW"/>
</dbReference>
<dbReference type="PROSITE" id="PS50076">
    <property type="entry name" value="DNAJ_2"/>
    <property type="match status" value="1"/>
</dbReference>
<evidence type="ECO:0000313" key="7">
    <source>
        <dbReference type="EMBL" id="ORZ20721.1"/>
    </source>
</evidence>
<keyword evidence="2" id="KW-0863">Zinc-finger</keyword>
<dbReference type="AlphaFoldDB" id="A0A1X2IQZ4"/>
<dbReference type="PRINTS" id="PR00625">
    <property type="entry name" value="JDOMAIN"/>
</dbReference>
<dbReference type="Gene3D" id="3.30.160.60">
    <property type="entry name" value="Classic Zinc Finger"/>
    <property type="match status" value="1"/>
</dbReference>
<accession>A0A1X2IQZ4</accession>
<dbReference type="InterPro" id="IPR036236">
    <property type="entry name" value="Znf_C2H2_sf"/>
</dbReference>
<dbReference type="InterPro" id="IPR054076">
    <property type="entry name" value="ZUO1-like_ZHD"/>
</dbReference>
<dbReference type="Proteomes" id="UP000193560">
    <property type="component" value="Unassembled WGS sequence"/>
</dbReference>
<dbReference type="Pfam" id="PF00226">
    <property type="entry name" value="DnaJ"/>
    <property type="match status" value="1"/>
</dbReference>
<feature type="region of interest" description="Disordered" evidence="5">
    <location>
        <begin position="128"/>
        <end position="160"/>
    </location>
</feature>
<protein>
    <recommendedName>
        <fullName evidence="6">J domain-containing protein</fullName>
    </recommendedName>
</protein>
<keyword evidence="8" id="KW-1185">Reference proteome</keyword>
<evidence type="ECO:0000256" key="5">
    <source>
        <dbReference type="SAM" id="MobiDB-lite"/>
    </source>
</evidence>
<dbReference type="Pfam" id="PF21884">
    <property type="entry name" value="ZUO1-like_ZHD"/>
    <property type="match status" value="1"/>
</dbReference>
<comment type="caution">
    <text evidence="7">The sequence shown here is derived from an EMBL/GenBank/DDBJ whole genome shotgun (WGS) entry which is preliminary data.</text>
</comment>
<feature type="domain" description="J" evidence="6">
    <location>
        <begin position="4"/>
        <end position="70"/>
    </location>
</feature>
<sequence length="380" mass="44866">MRVCYYDLLSVERQATGDEIKKAYRRQALIWHPDKNGDRVEIATERFALIQEAYEVLSDPQERSWYDGHRDAILKGDDHKGQRDSSAGMCSDDLMRYFSVAEYRGFNDTDQGFYTVYRHLFQKLANEEEEAYRNNPDEDEDDNHQDNRGTYTTLPSFGNSKTPFADQDGYLGYGAYVRDFYAAWTNISTRKSFQWVDKWRLSDAPNRFVRRAMEKENKKAREVAKKDYNDTIRNLAVFLRKRDPRMKAYQEEEQKRKEEAAALQKAKLLKEKQELQAQRANYQEPEWAKVDDRHLDGLLSDEEQEETGEVEESDFYCVVCDKFYKSEHQLTSHESSRKHARLAYRLKKQMMADDMDFAFDTVAANSKRRSLTIATMRIYL</sequence>
<dbReference type="FunFam" id="1.10.287.110:FF:000046">
    <property type="entry name" value="dnaJ homolog subfamily C member 21"/>
    <property type="match status" value="1"/>
</dbReference>
<evidence type="ECO:0000256" key="4">
    <source>
        <dbReference type="SAM" id="Coils"/>
    </source>
</evidence>
<dbReference type="SMART" id="SM00271">
    <property type="entry name" value="DnaJ"/>
    <property type="match status" value="1"/>
</dbReference>
<dbReference type="InterPro" id="IPR051964">
    <property type="entry name" value="Chaperone_stress_response"/>
</dbReference>
<dbReference type="CDD" id="cd06257">
    <property type="entry name" value="DnaJ"/>
    <property type="match status" value="1"/>
</dbReference>
<dbReference type="InterPro" id="IPR001623">
    <property type="entry name" value="DnaJ_domain"/>
</dbReference>
<dbReference type="GO" id="GO:0005737">
    <property type="term" value="C:cytoplasm"/>
    <property type="evidence" value="ECO:0007669"/>
    <property type="project" value="TreeGrafter"/>
</dbReference>
<dbReference type="SUPFAM" id="SSF57667">
    <property type="entry name" value="beta-beta-alpha zinc fingers"/>
    <property type="match status" value="1"/>
</dbReference>
<keyword evidence="1" id="KW-0479">Metal-binding</keyword>
<dbReference type="InterPro" id="IPR013087">
    <property type="entry name" value="Znf_C2H2_type"/>
</dbReference>
<feature type="compositionally biased region" description="Polar residues" evidence="5">
    <location>
        <begin position="148"/>
        <end position="160"/>
    </location>
</feature>
<evidence type="ECO:0000259" key="6">
    <source>
        <dbReference type="PROSITE" id="PS50076"/>
    </source>
</evidence>
<dbReference type="PANTHER" id="PTHR44029:SF1">
    <property type="entry name" value="DNAJ HOMOLOG SUBFAMILY C MEMBER 21"/>
    <property type="match status" value="1"/>
</dbReference>
<dbReference type="PANTHER" id="PTHR44029">
    <property type="entry name" value="DNAJ HOMOLOG SUBFAMILY C MEMBER 21"/>
    <property type="match status" value="1"/>
</dbReference>
<gene>
    <name evidence="7" type="ORF">BCR42DRAFT_459685</name>
</gene>
<reference evidence="7 8" key="1">
    <citation type="submission" date="2016-07" db="EMBL/GenBank/DDBJ databases">
        <title>Pervasive Adenine N6-methylation of Active Genes in Fungi.</title>
        <authorList>
            <consortium name="DOE Joint Genome Institute"/>
            <person name="Mondo S.J."/>
            <person name="Dannebaum R.O."/>
            <person name="Kuo R.C."/>
            <person name="Labutti K."/>
            <person name="Haridas S."/>
            <person name="Kuo A."/>
            <person name="Salamov A."/>
            <person name="Ahrendt S.R."/>
            <person name="Lipzen A."/>
            <person name="Sullivan W."/>
            <person name="Andreopoulos W.B."/>
            <person name="Clum A."/>
            <person name="Lindquist E."/>
            <person name="Daum C."/>
            <person name="Ramamoorthy G.K."/>
            <person name="Gryganskyi A."/>
            <person name="Culley D."/>
            <person name="Magnuson J.K."/>
            <person name="James T.Y."/>
            <person name="O'Malley M.A."/>
            <person name="Stajich J.E."/>
            <person name="Spatafora J.W."/>
            <person name="Visel A."/>
            <person name="Grigoriev I.V."/>
        </authorList>
    </citation>
    <scope>NUCLEOTIDE SEQUENCE [LARGE SCALE GENOMIC DNA]</scope>
    <source>
        <strain evidence="7 8">NRRL 1336</strain>
    </source>
</reference>
<keyword evidence="4" id="KW-0175">Coiled coil</keyword>
<dbReference type="EMBL" id="MCGE01000006">
    <property type="protein sequence ID" value="ORZ20721.1"/>
    <property type="molecule type" value="Genomic_DNA"/>
</dbReference>
<dbReference type="STRING" id="90262.A0A1X2IQZ4"/>
<dbReference type="InterPro" id="IPR022755">
    <property type="entry name" value="Znf_C2H2_jaz"/>
</dbReference>
<proteinExistence type="predicted"/>
<feature type="coiled-coil region" evidence="4">
    <location>
        <begin position="246"/>
        <end position="283"/>
    </location>
</feature>
<dbReference type="Gene3D" id="1.10.287.110">
    <property type="entry name" value="DnaJ domain"/>
    <property type="match status" value="1"/>
</dbReference>
<evidence type="ECO:0000313" key="8">
    <source>
        <dbReference type="Proteomes" id="UP000193560"/>
    </source>
</evidence>
<dbReference type="InterPro" id="IPR036869">
    <property type="entry name" value="J_dom_sf"/>
</dbReference>
<dbReference type="Pfam" id="PF12171">
    <property type="entry name" value="zf-C2H2_jaz"/>
    <property type="match status" value="1"/>
</dbReference>
<dbReference type="PROSITE" id="PS00636">
    <property type="entry name" value="DNAJ_1"/>
    <property type="match status" value="1"/>
</dbReference>
<evidence type="ECO:0000256" key="1">
    <source>
        <dbReference type="ARBA" id="ARBA00022723"/>
    </source>
</evidence>
<dbReference type="PROSITE" id="PS00028">
    <property type="entry name" value="ZINC_FINGER_C2H2_1"/>
    <property type="match status" value="1"/>
</dbReference>
<name>A0A1X2IQZ4_9FUNG</name>
<dbReference type="OrthoDB" id="5894at2759"/>
<keyword evidence="3" id="KW-0862">Zinc</keyword>
<organism evidence="7 8">
    <name type="scientific">Absidia repens</name>
    <dbReference type="NCBI Taxonomy" id="90262"/>
    <lineage>
        <taxon>Eukaryota</taxon>
        <taxon>Fungi</taxon>
        <taxon>Fungi incertae sedis</taxon>
        <taxon>Mucoromycota</taxon>
        <taxon>Mucoromycotina</taxon>
        <taxon>Mucoromycetes</taxon>
        <taxon>Mucorales</taxon>
        <taxon>Cunninghamellaceae</taxon>
        <taxon>Absidia</taxon>
    </lineage>
</organism>
<evidence type="ECO:0000256" key="2">
    <source>
        <dbReference type="ARBA" id="ARBA00022771"/>
    </source>
</evidence>